<dbReference type="InterPro" id="IPR002413">
    <property type="entry name" value="V5_allergen-like"/>
</dbReference>
<evidence type="ECO:0000256" key="4">
    <source>
        <dbReference type="ARBA" id="ARBA00023157"/>
    </source>
</evidence>
<organism evidence="7 8">
    <name type="scientific">Amborella trichopoda</name>
    <dbReference type="NCBI Taxonomy" id="13333"/>
    <lineage>
        <taxon>Eukaryota</taxon>
        <taxon>Viridiplantae</taxon>
        <taxon>Streptophyta</taxon>
        <taxon>Embryophyta</taxon>
        <taxon>Tracheophyta</taxon>
        <taxon>Spermatophyta</taxon>
        <taxon>Magnoliopsida</taxon>
        <taxon>Amborellales</taxon>
        <taxon>Amborellaceae</taxon>
        <taxon>Amborella</taxon>
    </lineage>
</organism>
<keyword evidence="8" id="KW-1185">Reference proteome</keyword>
<dbReference type="FunFam" id="3.40.33.10:FF:000006">
    <property type="entry name" value="Putative pathogenesis-related protein 1"/>
    <property type="match status" value="1"/>
</dbReference>
<keyword evidence="4" id="KW-1015">Disulfide bond</keyword>
<dbReference type="CDD" id="cd05381">
    <property type="entry name" value="CAP_PR-1"/>
    <property type="match status" value="1"/>
</dbReference>
<dbReference type="GO" id="GO:0005615">
    <property type="term" value="C:extracellular space"/>
    <property type="evidence" value="ECO:0000318"/>
    <property type="project" value="GO_Central"/>
</dbReference>
<accession>W1PPB6</accession>
<dbReference type="GO" id="GO:0098542">
    <property type="term" value="P:defense response to other organism"/>
    <property type="evidence" value="ECO:0007669"/>
    <property type="project" value="UniProtKB-ARBA"/>
</dbReference>
<evidence type="ECO:0000256" key="5">
    <source>
        <dbReference type="ARBA" id="ARBA00023265"/>
    </source>
</evidence>
<feature type="domain" description="SCP" evidence="6">
    <location>
        <begin position="4"/>
        <end position="134"/>
    </location>
</feature>
<evidence type="ECO:0000313" key="7">
    <source>
        <dbReference type="EMBL" id="ERN09639.1"/>
    </source>
</evidence>
<protein>
    <recommendedName>
        <fullName evidence="6">SCP domain-containing protein</fullName>
    </recommendedName>
</protein>
<gene>
    <name evidence="7" type="ORF">AMTR_s00029p00197600</name>
</gene>
<evidence type="ECO:0000256" key="2">
    <source>
        <dbReference type="ARBA" id="ARBA00009923"/>
    </source>
</evidence>
<comment type="similarity">
    <text evidence="2">Belongs to the CRISP family.</text>
</comment>
<dbReference type="eggNOG" id="KOG3017">
    <property type="taxonomic scope" value="Eukaryota"/>
</dbReference>
<dbReference type="Gene3D" id="3.40.33.10">
    <property type="entry name" value="CAP"/>
    <property type="match status" value="1"/>
</dbReference>
<dbReference type="PRINTS" id="PR00837">
    <property type="entry name" value="V5TPXLIKE"/>
</dbReference>
<keyword evidence="5" id="KW-0611">Plant defense</keyword>
<dbReference type="PRINTS" id="PR00838">
    <property type="entry name" value="V5ALLERGEN"/>
</dbReference>
<dbReference type="OMA" id="TSAVRMW"/>
<dbReference type="SMART" id="SM00198">
    <property type="entry name" value="SCP"/>
    <property type="match status" value="1"/>
</dbReference>
<evidence type="ECO:0000259" key="6">
    <source>
        <dbReference type="SMART" id="SM00198"/>
    </source>
</evidence>
<dbReference type="Pfam" id="PF00188">
    <property type="entry name" value="CAP"/>
    <property type="match status" value="1"/>
</dbReference>
<comment type="function">
    <text evidence="1">Probably involved in the defense reaction of plants against pathogens.</text>
</comment>
<evidence type="ECO:0000256" key="1">
    <source>
        <dbReference type="ARBA" id="ARBA00003143"/>
    </source>
</evidence>
<proteinExistence type="inferred from homology"/>
<evidence type="ECO:0000313" key="8">
    <source>
        <dbReference type="Proteomes" id="UP000017836"/>
    </source>
</evidence>
<dbReference type="AlphaFoldDB" id="W1PPB6"/>
<dbReference type="InterPro" id="IPR018244">
    <property type="entry name" value="Allrgn_V5/Tpx1_CS"/>
</dbReference>
<keyword evidence="5" id="KW-0568">Pathogenesis-related protein</keyword>
<dbReference type="PROSITE" id="PS01010">
    <property type="entry name" value="CRISP_2"/>
    <property type="match status" value="1"/>
</dbReference>
<evidence type="ECO:0000256" key="3">
    <source>
        <dbReference type="ARBA" id="ARBA00022729"/>
    </source>
</evidence>
<dbReference type="PROSITE" id="PS01009">
    <property type="entry name" value="CRISP_1"/>
    <property type="match status" value="1"/>
</dbReference>
<name>W1PPB6_AMBTC</name>
<dbReference type="Proteomes" id="UP000017836">
    <property type="component" value="Unassembled WGS sequence"/>
</dbReference>
<dbReference type="EMBL" id="KI392980">
    <property type="protein sequence ID" value="ERN09639.1"/>
    <property type="molecule type" value="Genomic_DNA"/>
</dbReference>
<sequence length="138" mass="15148">MPRTIPRTFSTRTARALVGVGPMTWDDNVAAYAQNYANQRAGDCNLIHSGGQYGENLFWGWDADYSAADAVNSWVSEAADYDYNSNTCAAGKQCGHYTQVVWRNSVRLGCTKVGCNNGGIFIICNYDPPGNFIVQTPY</sequence>
<dbReference type="InterPro" id="IPR001283">
    <property type="entry name" value="CRISP-related"/>
</dbReference>
<reference evidence="8" key="1">
    <citation type="journal article" date="2013" name="Science">
        <title>The Amborella genome and the evolution of flowering plants.</title>
        <authorList>
            <consortium name="Amborella Genome Project"/>
        </authorList>
    </citation>
    <scope>NUCLEOTIDE SEQUENCE [LARGE SCALE GENOMIC DNA]</scope>
</reference>
<dbReference type="PANTHER" id="PTHR10334">
    <property type="entry name" value="CYSTEINE-RICH SECRETORY PROTEIN-RELATED"/>
    <property type="match status" value="1"/>
</dbReference>
<dbReference type="SUPFAM" id="SSF55797">
    <property type="entry name" value="PR-1-like"/>
    <property type="match status" value="1"/>
</dbReference>
<dbReference type="InterPro" id="IPR035940">
    <property type="entry name" value="CAP_sf"/>
</dbReference>
<keyword evidence="3" id="KW-0732">Signal</keyword>
<dbReference type="InterPro" id="IPR014044">
    <property type="entry name" value="CAP_dom"/>
</dbReference>
<dbReference type="HOGENOM" id="CLU_035730_8_4_1"/>
<dbReference type="Gramene" id="ERN09639">
    <property type="protein sequence ID" value="ERN09639"/>
    <property type="gene ID" value="AMTR_s00029p00197600"/>
</dbReference>